<dbReference type="PANTHER" id="PTHR43585:SF2">
    <property type="entry name" value="ATP-GRASP ENZYME FSQD"/>
    <property type="match status" value="1"/>
</dbReference>
<keyword evidence="7" id="KW-1185">Reference proteome</keyword>
<keyword evidence="2 4" id="KW-0547">Nucleotide-binding</keyword>
<reference evidence="6 7" key="1">
    <citation type="submission" date="2014-12" db="EMBL/GenBank/DDBJ databases">
        <title>Complete genome sequence of Streptomyces vietnamensis strain GIMV4.0001, a genetic manipulable producer of the benzoisochromanequinone antibiotic granaticin.</title>
        <authorList>
            <person name="Deng M.R."/>
            <person name="Guo J."/>
            <person name="Ma L.Y."/>
            <person name="Feng G.D."/>
            <person name="Mo C.Y."/>
            <person name="Zhu H.H."/>
        </authorList>
    </citation>
    <scope>NUCLEOTIDE SEQUENCE [LARGE SCALE GENOMIC DNA]</scope>
    <source>
        <strain evidence="7">GIMV4.0001</strain>
    </source>
</reference>
<evidence type="ECO:0000256" key="4">
    <source>
        <dbReference type="PROSITE-ProRule" id="PRU00409"/>
    </source>
</evidence>
<feature type="domain" description="ATP-grasp" evidence="5">
    <location>
        <begin position="115"/>
        <end position="323"/>
    </location>
</feature>
<evidence type="ECO:0000256" key="3">
    <source>
        <dbReference type="ARBA" id="ARBA00022840"/>
    </source>
</evidence>
<name>A0A0B5IAE7_9ACTN</name>
<gene>
    <name evidence="6" type="ORF">SVTN_22090</name>
</gene>
<evidence type="ECO:0000256" key="1">
    <source>
        <dbReference type="ARBA" id="ARBA00022598"/>
    </source>
</evidence>
<dbReference type="KEGG" id="svt:SVTN_22090"/>
<dbReference type="EMBL" id="CP010407">
    <property type="protein sequence ID" value="AJF66658.1"/>
    <property type="molecule type" value="Genomic_DNA"/>
</dbReference>
<evidence type="ECO:0000259" key="5">
    <source>
        <dbReference type="PROSITE" id="PS50975"/>
    </source>
</evidence>
<proteinExistence type="predicted"/>
<dbReference type="GO" id="GO:0046872">
    <property type="term" value="F:metal ion binding"/>
    <property type="evidence" value="ECO:0007669"/>
    <property type="project" value="InterPro"/>
</dbReference>
<dbReference type="InterPro" id="IPR040570">
    <property type="entry name" value="LAL_C2"/>
</dbReference>
<evidence type="ECO:0000313" key="6">
    <source>
        <dbReference type="EMBL" id="AJF66658.1"/>
    </source>
</evidence>
<dbReference type="RefSeq" id="WP_041130658.1">
    <property type="nucleotide sequence ID" value="NZ_CP010407.1"/>
</dbReference>
<dbReference type="SUPFAM" id="SSF56059">
    <property type="entry name" value="Glutathione synthetase ATP-binding domain-like"/>
    <property type="match status" value="1"/>
</dbReference>
<dbReference type="HOGENOM" id="CLU_029016_6_2_11"/>
<accession>A0A0B5IAE7</accession>
<dbReference type="PROSITE" id="PS50975">
    <property type="entry name" value="ATP_GRASP"/>
    <property type="match status" value="1"/>
</dbReference>
<dbReference type="PANTHER" id="PTHR43585">
    <property type="entry name" value="FUMIPYRROLE BIOSYNTHESIS PROTEIN C"/>
    <property type="match status" value="1"/>
</dbReference>
<dbReference type="InterPro" id="IPR052032">
    <property type="entry name" value="ATP-dep_AA_Ligase"/>
</dbReference>
<dbReference type="Proteomes" id="UP000031774">
    <property type="component" value="Chromosome"/>
</dbReference>
<dbReference type="Pfam" id="PF18130">
    <property type="entry name" value="ATPgrasp_N"/>
    <property type="match status" value="1"/>
</dbReference>
<dbReference type="InterPro" id="IPR041472">
    <property type="entry name" value="BL00235/CARNS1_N"/>
</dbReference>
<dbReference type="Gene3D" id="3.40.50.20">
    <property type="match status" value="1"/>
</dbReference>
<evidence type="ECO:0000256" key="2">
    <source>
        <dbReference type="ARBA" id="ARBA00022741"/>
    </source>
</evidence>
<dbReference type="STRING" id="362257.SVTN_22090"/>
<dbReference type="Gene3D" id="3.30.470.20">
    <property type="entry name" value="ATP-grasp fold, B domain"/>
    <property type="match status" value="1"/>
</dbReference>
<dbReference type="Pfam" id="PF18603">
    <property type="entry name" value="LAL_C2"/>
    <property type="match status" value="1"/>
</dbReference>
<dbReference type="Pfam" id="PF13535">
    <property type="entry name" value="ATP-grasp_4"/>
    <property type="match status" value="1"/>
</dbReference>
<keyword evidence="3 4" id="KW-0067">ATP-binding</keyword>
<dbReference type="GO" id="GO:0005524">
    <property type="term" value="F:ATP binding"/>
    <property type="evidence" value="ECO:0007669"/>
    <property type="project" value="UniProtKB-UniRule"/>
</dbReference>
<organism evidence="6 7">
    <name type="scientific">Streptomyces vietnamensis</name>
    <dbReference type="NCBI Taxonomy" id="362257"/>
    <lineage>
        <taxon>Bacteria</taxon>
        <taxon>Bacillati</taxon>
        <taxon>Actinomycetota</taxon>
        <taxon>Actinomycetes</taxon>
        <taxon>Kitasatosporales</taxon>
        <taxon>Streptomycetaceae</taxon>
        <taxon>Streptomyces</taxon>
    </lineage>
</organism>
<dbReference type="AlphaFoldDB" id="A0A0B5IAE7"/>
<dbReference type="InterPro" id="IPR011761">
    <property type="entry name" value="ATP-grasp"/>
</dbReference>
<evidence type="ECO:0000313" key="7">
    <source>
        <dbReference type="Proteomes" id="UP000031774"/>
    </source>
</evidence>
<sequence length="419" mass="46828">MSILILQRKNLSRRRHLERARSYATQHGERLLLMMKDPTWEADYVDRVVVADTSDLTETETAVKQLVHDENEPIRAVVTFTDSGVPMAARVAAVLGLPAVSERTAYLARDKFAMRQAAAEGGVAQPAFDLARTVDEAKEKAARIGYPLILKPFIGYGSMYVRRIDDERDLEEHFEELRTGAWEGFDWDPLYAEALRLYEGALLLEEFVPGAEVSVESLIVDGATRVIAVHDKPLPTGPTFEEVYACTPTRLPAHVVERLEEATARVHEALGIRTGGSHVEFRLRGEEPVLLEAAARLGGGPICRSVQLSTGVDMVGAVLDLACGRTPRIEPAERRTHVGFWNIFPAEPGFLTEVDGRDRAVEDPRVDEIQIYREPGEFLDVPPRTFQSHGHLIFKVDEAEDLDGTFEELVRTVRLRTRP</sequence>
<dbReference type="GO" id="GO:0016874">
    <property type="term" value="F:ligase activity"/>
    <property type="evidence" value="ECO:0007669"/>
    <property type="project" value="UniProtKB-KW"/>
</dbReference>
<protein>
    <submittedName>
        <fullName evidence="6">Carboxylase</fullName>
    </submittedName>
</protein>
<keyword evidence="1" id="KW-0436">Ligase</keyword>